<dbReference type="UniPathway" id="UPA00973"/>
<keyword evidence="21" id="KW-1185">Reference proteome</keyword>
<dbReference type="GO" id="GO:0019134">
    <property type="term" value="F:glucosamine-1-phosphate N-acetyltransferase activity"/>
    <property type="evidence" value="ECO:0007669"/>
    <property type="project" value="UniProtKB-UniRule"/>
</dbReference>
<evidence type="ECO:0000256" key="11">
    <source>
        <dbReference type="ARBA" id="ARBA00023268"/>
    </source>
</evidence>
<feature type="region of interest" description="Disordered" evidence="18">
    <location>
        <begin position="473"/>
        <end position="508"/>
    </location>
</feature>
<feature type="binding site" evidence="17">
    <location>
        <begin position="84"/>
        <end position="85"/>
    </location>
    <ligand>
        <name>UDP-N-acetyl-alpha-D-glucosamine</name>
        <dbReference type="ChEBI" id="CHEBI:57705"/>
    </ligand>
</feature>
<evidence type="ECO:0000256" key="2">
    <source>
        <dbReference type="ARBA" id="ARBA00007947"/>
    </source>
</evidence>
<dbReference type="GO" id="GO:0000902">
    <property type="term" value="P:cell morphogenesis"/>
    <property type="evidence" value="ECO:0007669"/>
    <property type="project" value="UniProtKB-UniRule"/>
</dbReference>
<organism evidence="20 21">
    <name type="scientific">Ornithinimicrobium avium</name>
    <dbReference type="NCBI Taxonomy" id="2283195"/>
    <lineage>
        <taxon>Bacteria</taxon>
        <taxon>Bacillati</taxon>
        <taxon>Actinomycetota</taxon>
        <taxon>Actinomycetes</taxon>
        <taxon>Micrococcales</taxon>
        <taxon>Ornithinimicrobiaceae</taxon>
        <taxon>Ornithinimicrobium</taxon>
    </lineage>
</organism>
<feature type="binding site" evidence="17">
    <location>
        <position position="421"/>
    </location>
    <ligand>
        <name>acetyl-CoA</name>
        <dbReference type="ChEBI" id="CHEBI:57288"/>
    </ligand>
</feature>
<dbReference type="InterPro" id="IPR029044">
    <property type="entry name" value="Nucleotide-diphossugar_trans"/>
</dbReference>
<feature type="binding site" evidence="17">
    <location>
        <position position="349"/>
    </location>
    <ligand>
        <name>UDP-N-acetyl-alpha-D-glucosamine</name>
        <dbReference type="ChEBI" id="CHEBI:57705"/>
    </ligand>
</feature>
<keyword evidence="6 17" id="KW-0479">Metal-binding</keyword>
<feature type="binding site" evidence="17">
    <location>
        <position position="367"/>
    </location>
    <ligand>
        <name>UDP-N-acetyl-alpha-D-glucosamine</name>
        <dbReference type="ChEBI" id="CHEBI:57705"/>
    </ligand>
</feature>
<feature type="binding site" evidence="17">
    <location>
        <position position="244"/>
    </location>
    <ligand>
        <name>UDP-N-acetyl-alpha-D-glucosamine</name>
        <dbReference type="ChEBI" id="CHEBI:57705"/>
    </ligand>
</feature>
<evidence type="ECO:0000256" key="8">
    <source>
        <dbReference type="ARBA" id="ARBA00022842"/>
    </source>
</evidence>
<evidence type="ECO:0000256" key="6">
    <source>
        <dbReference type="ARBA" id="ARBA00022723"/>
    </source>
</evidence>
<evidence type="ECO:0000256" key="15">
    <source>
        <dbReference type="ARBA" id="ARBA00048493"/>
    </source>
</evidence>
<keyword evidence="5 17" id="KW-0548">Nucleotidyltransferase</keyword>
<comment type="function">
    <text evidence="16 17">Catalyzes the last two sequential reactions in the de novo biosynthetic pathway for UDP-N-acetylglucosamine (UDP-GlcNAc). The C-terminal domain catalyzes the transfer of acetyl group from acetyl coenzyme A to glucosamine-1-phosphate (GlcN-1-P) to produce N-acetylglucosamine-1-phosphate (GlcNAc-1-P), which is converted into UDP-GlcNAc by the transfer of uridine 5-monophosphate (from uridine 5-triphosphate), a reaction catalyzed by the N-terminal domain.</text>
</comment>
<name>A0A345NQI9_9MICO</name>
<accession>A0A345NQI9</accession>
<dbReference type="KEGG" id="orn:DV701_15300"/>
<evidence type="ECO:0000259" key="19">
    <source>
        <dbReference type="Pfam" id="PF12804"/>
    </source>
</evidence>
<dbReference type="PANTHER" id="PTHR43584">
    <property type="entry name" value="NUCLEOTIDYL TRANSFERASE"/>
    <property type="match status" value="1"/>
</dbReference>
<sequence length="508" mass="53067">MTSYHPAAVIVLAAGEGTRMKSTTPKVLHRIGGRSLLGHALHAARQVAPEHLAVVVRHERQRVADHVAELDAGALVADQDEVKGTGRACECGLNALPADLTGTVLVTMGDVPLLTGQTLVELTERHESSGAAVTVITAELPDAKAYGRVVRDGAGDVVEIMEYKDALAHREAGDEYAHVVDVREINSGIYAFDAQVLRSALAEVGTENAQGEKYLTDVIGIARRDGRRVAALLVDDVWQTEGVNDRVQLAELGRELNRRTVEHWMREGVTVVDPATTWIDADVTIGRDTTVRPGTQLLGATTVGADGVIGPDTTLTDVEVGDGASVVRTQAELATVGPGATVGPFSYLRPGTVLGAGGKIGGFVETKNAQIGDGAKVPHLTYCGDATIGEGANIGAGTIFANYDGVAKHRTTVGRHSFVGSDSVLVAPVEIADGAYVAAGSTIEGRVGPGQIAVARGRQRNVDGWVARRRAGTATARAAEEAQQAARDGAVDGEARHTSPEPTPTQES</sequence>
<dbReference type="CDD" id="cd02540">
    <property type="entry name" value="GT2_GlmU_N_bac"/>
    <property type="match status" value="1"/>
</dbReference>
<dbReference type="GO" id="GO:0000287">
    <property type="term" value="F:magnesium ion binding"/>
    <property type="evidence" value="ECO:0007669"/>
    <property type="project" value="UniProtKB-UniRule"/>
</dbReference>
<evidence type="ECO:0000256" key="17">
    <source>
        <dbReference type="HAMAP-Rule" id="MF_01631"/>
    </source>
</evidence>
<feature type="binding site" evidence="17">
    <location>
        <position position="244"/>
    </location>
    <ligand>
        <name>Mg(2+)</name>
        <dbReference type="ChEBI" id="CHEBI:18420"/>
    </ligand>
</feature>
<evidence type="ECO:0000256" key="7">
    <source>
        <dbReference type="ARBA" id="ARBA00022737"/>
    </source>
</evidence>
<keyword evidence="9 17" id="KW-0133">Cell shape</keyword>
<dbReference type="InterPro" id="IPR005882">
    <property type="entry name" value="Bifunctional_GlmU"/>
</dbReference>
<feature type="binding site" evidence="17">
    <location>
        <position position="26"/>
    </location>
    <ligand>
        <name>UDP-N-acetyl-alpha-D-glucosamine</name>
        <dbReference type="ChEBI" id="CHEBI:57705"/>
    </ligand>
</feature>
<keyword evidence="11 17" id="KW-0511">Multifunctional enzyme</keyword>
<dbReference type="HAMAP" id="MF_01631">
    <property type="entry name" value="GlmU"/>
    <property type="match status" value="1"/>
</dbReference>
<feature type="binding site" evidence="17">
    <location>
        <position position="186"/>
    </location>
    <ligand>
        <name>UDP-N-acetyl-alpha-D-glucosamine</name>
        <dbReference type="ChEBI" id="CHEBI:57705"/>
    </ligand>
</feature>
<dbReference type="Proteomes" id="UP000253790">
    <property type="component" value="Chromosome"/>
</dbReference>
<dbReference type="Gene3D" id="3.90.550.10">
    <property type="entry name" value="Spore Coat Polysaccharide Biosynthesis Protein SpsA, Chain A"/>
    <property type="match status" value="1"/>
</dbReference>
<keyword evidence="4 17" id="KW-0808">Transferase</keyword>
<dbReference type="NCBIfam" id="NF010932">
    <property type="entry name" value="PRK14352.1"/>
    <property type="match status" value="1"/>
</dbReference>
<keyword evidence="10 17" id="KW-0573">Peptidoglycan synthesis</keyword>
<dbReference type="EC" id="2.7.7.23" evidence="17"/>
<dbReference type="SUPFAM" id="SSF53448">
    <property type="entry name" value="Nucleotide-diphospho-sugar transferases"/>
    <property type="match status" value="1"/>
</dbReference>
<dbReference type="InterPro" id="IPR050065">
    <property type="entry name" value="GlmU-like"/>
</dbReference>
<dbReference type="GO" id="GO:0005737">
    <property type="term" value="C:cytoplasm"/>
    <property type="evidence" value="ECO:0007669"/>
    <property type="project" value="UniProtKB-SubCell"/>
</dbReference>
<dbReference type="GO" id="GO:0006048">
    <property type="term" value="P:UDP-N-acetylglucosamine biosynthetic process"/>
    <property type="evidence" value="ECO:0007669"/>
    <property type="project" value="UniProtKB-UniPathway"/>
</dbReference>
<dbReference type="OrthoDB" id="9775031at2"/>
<keyword evidence="3 17" id="KW-0963">Cytoplasm</keyword>
<dbReference type="GO" id="GO:0071555">
    <property type="term" value="P:cell wall organization"/>
    <property type="evidence" value="ECO:0007669"/>
    <property type="project" value="UniProtKB-KW"/>
</dbReference>
<reference evidence="20 21" key="1">
    <citation type="submission" date="2018-07" db="EMBL/GenBank/DDBJ databases">
        <title>Complete genome sequencing of Ornithinimicrobium sp. AMA3305.</title>
        <authorList>
            <person name="Bae J.-W."/>
        </authorList>
    </citation>
    <scope>NUCLEOTIDE SEQUENCE [LARGE SCALE GENOMIC DNA]</scope>
    <source>
        <strain evidence="20 21">AMA3305</strain>
    </source>
</reference>
<feature type="region of interest" description="Linker" evidence="17">
    <location>
        <begin position="247"/>
        <end position="267"/>
    </location>
</feature>
<evidence type="ECO:0000256" key="4">
    <source>
        <dbReference type="ARBA" id="ARBA00022679"/>
    </source>
</evidence>
<dbReference type="GO" id="GO:0003977">
    <property type="term" value="F:UDP-N-acetylglucosamine diphosphorylase activity"/>
    <property type="evidence" value="ECO:0007669"/>
    <property type="project" value="UniProtKB-UniRule"/>
</dbReference>
<comment type="catalytic activity">
    <reaction evidence="15 17">
        <text>N-acetyl-alpha-D-glucosamine 1-phosphate + UTP + H(+) = UDP-N-acetyl-alpha-D-glucosamine + diphosphate</text>
        <dbReference type="Rhea" id="RHEA:13509"/>
        <dbReference type="ChEBI" id="CHEBI:15378"/>
        <dbReference type="ChEBI" id="CHEBI:33019"/>
        <dbReference type="ChEBI" id="CHEBI:46398"/>
        <dbReference type="ChEBI" id="CHEBI:57705"/>
        <dbReference type="ChEBI" id="CHEBI:57776"/>
        <dbReference type="EC" id="2.7.7.23"/>
    </reaction>
</comment>
<feature type="binding site" evidence="17">
    <location>
        <position position="110"/>
    </location>
    <ligand>
        <name>Mg(2+)</name>
        <dbReference type="ChEBI" id="CHEBI:18420"/>
    </ligand>
</feature>
<dbReference type="GO" id="GO:0009245">
    <property type="term" value="P:lipid A biosynthetic process"/>
    <property type="evidence" value="ECO:0007669"/>
    <property type="project" value="UniProtKB-UniRule"/>
</dbReference>
<comment type="catalytic activity">
    <reaction evidence="14 17">
        <text>alpha-D-glucosamine 1-phosphate + acetyl-CoA = N-acetyl-alpha-D-glucosamine 1-phosphate + CoA + H(+)</text>
        <dbReference type="Rhea" id="RHEA:13725"/>
        <dbReference type="ChEBI" id="CHEBI:15378"/>
        <dbReference type="ChEBI" id="CHEBI:57287"/>
        <dbReference type="ChEBI" id="CHEBI:57288"/>
        <dbReference type="ChEBI" id="CHEBI:57776"/>
        <dbReference type="ChEBI" id="CHEBI:58516"/>
        <dbReference type="EC" id="2.3.1.157"/>
    </reaction>
</comment>
<evidence type="ECO:0000313" key="20">
    <source>
        <dbReference type="EMBL" id="AXH97297.1"/>
    </source>
</evidence>
<keyword evidence="8 17" id="KW-0460">Magnesium</keyword>
<dbReference type="PROSITE" id="PS00101">
    <property type="entry name" value="HEXAPEP_TRANSFERASES"/>
    <property type="match status" value="1"/>
</dbReference>
<feature type="region of interest" description="N-acetyltransferase" evidence="17">
    <location>
        <begin position="268"/>
        <end position="508"/>
    </location>
</feature>
<evidence type="ECO:0000256" key="9">
    <source>
        <dbReference type="ARBA" id="ARBA00022960"/>
    </source>
</evidence>
<evidence type="ECO:0000256" key="10">
    <source>
        <dbReference type="ARBA" id="ARBA00022984"/>
    </source>
</evidence>
<dbReference type="Pfam" id="PF12804">
    <property type="entry name" value="NTP_transf_3"/>
    <property type="match status" value="1"/>
</dbReference>
<comment type="pathway">
    <text evidence="17">Nucleotide-sugar biosynthesis; UDP-N-acetyl-alpha-D-glucosamine biosynthesis; UDP-N-acetyl-alpha-D-glucosamine from N-acetyl-alpha-D-glucosamine 1-phosphate: step 1/1.</text>
</comment>
<feature type="binding site" evidence="17">
    <location>
        <position position="393"/>
    </location>
    <ligand>
        <name>UDP-N-acetyl-alpha-D-glucosamine</name>
        <dbReference type="ChEBI" id="CHEBI:57705"/>
    </ligand>
</feature>
<feature type="binding site" evidence="17">
    <location>
        <position position="396"/>
    </location>
    <ligand>
        <name>acetyl-CoA</name>
        <dbReference type="ChEBI" id="CHEBI:57288"/>
    </ligand>
</feature>
<dbReference type="UniPathway" id="UPA00113">
    <property type="reaction ID" value="UER00532"/>
</dbReference>
<dbReference type="GO" id="GO:0009252">
    <property type="term" value="P:peptidoglycan biosynthetic process"/>
    <property type="evidence" value="ECO:0007669"/>
    <property type="project" value="UniProtKB-UniRule"/>
</dbReference>
<evidence type="ECO:0000256" key="5">
    <source>
        <dbReference type="ARBA" id="ARBA00022695"/>
    </source>
</evidence>
<gene>
    <name evidence="17" type="primary">glmU</name>
    <name evidence="20" type="ORF">DV701_15300</name>
</gene>
<dbReference type="RefSeq" id="WP_114929525.1">
    <property type="nucleotide sequence ID" value="NZ_CP031229.1"/>
</dbReference>
<feature type="binding site" evidence="17">
    <location>
        <position position="79"/>
    </location>
    <ligand>
        <name>UDP-N-acetyl-alpha-D-glucosamine</name>
        <dbReference type="ChEBI" id="CHEBI:57705"/>
    </ligand>
</feature>
<dbReference type="EC" id="2.3.1.157" evidence="17"/>
<dbReference type="CDD" id="cd03353">
    <property type="entry name" value="LbH_GlmU_C"/>
    <property type="match status" value="1"/>
</dbReference>
<dbReference type="PANTHER" id="PTHR43584:SF3">
    <property type="entry name" value="BIFUNCTIONAL PROTEIN GLMU"/>
    <property type="match status" value="1"/>
</dbReference>
<dbReference type="SUPFAM" id="SSF51161">
    <property type="entry name" value="Trimeric LpxA-like enzymes"/>
    <property type="match status" value="1"/>
</dbReference>
<comment type="similarity">
    <text evidence="1 17">In the C-terminal section; belongs to the transferase hexapeptide repeat family.</text>
</comment>
<dbReference type="GO" id="GO:0016020">
    <property type="term" value="C:membrane"/>
    <property type="evidence" value="ECO:0007669"/>
    <property type="project" value="GOC"/>
</dbReference>
<evidence type="ECO:0000256" key="16">
    <source>
        <dbReference type="ARBA" id="ARBA00049628"/>
    </source>
</evidence>
<evidence type="ECO:0000313" key="21">
    <source>
        <dbReference type="Proteomes" id="UP000253790"/>
    </source>
</evidence>
<feature type="binding site" evidence="17">
    <location>
        <begin position="12"/>
        <end position="15"/>
    </location>
    <ligand>
        <name>UDP-N-acetyl-alpha-D-glucosamine</name>
        <dbReference type="ChEBI" id="CHEBI:57705"/>
    </ligand>
</feature>
<feature type="compositionally biased region" description="Low complexity" evidence="18">
    <location>
        <begin position="473"/>
        <end position="488"/>
    </location>
</feature>
<comment type="subcellular location">
    <subcellularLocation>
        <location evidence="17">Cytoplasm</location>
    </subcellularLocation>
</comment>
<feature type="region of interest" description="Pyrophosphorylase" evidence="17">
    <location>
        <begin position="1"/>
        <end position="246"/>
    </location>
</feature>
<dbReference type="InterPro" id="IPR018357">
    <property type="entry name" value="Hexapep_transf_CS"/>
</dbReference>
<comment type="pathway">
    <text evidence="17">Nucleotide-sugar biosynthesis; UDP-N-acetyl-alpha-D-glucosamine biosynthesis; N-acetyl-alpha-D-glucosamine 1-phosphate from alpha-D-glucosamine 6-phosphate (route II): step 2/2.</text>
</comment>
<dbReference type="EMBL" id="CP031229">
    <property type="protein sequence ID" value="AXH97297.1"/>
    <property type="molecule type" value="Genomic_DNA"/>
</dbReference>
<protein>
    <recommendedName>
        <fullName evidence="17">Bifunctional protein GlmU</fullName>
    </recommendedName>
    <domain>
        <recommendedName>
            <fullName evidence="17">UDP-N-acetylglucosamine pyrophosphorylase</fullName>
            <ecNumber evidence="17">2.7.7.23</ecNumber>
        </recommendedName>
        <alternativeName>
            <fullName evidence="17">N-acetylglucosamine-1-phosphate uridyltransferase</fullName>
        </alternativeName>
    </domain>
    <domain>
        <recommendedName>
            <fullName evidence="17">Glucosamine-1-phosphate N-acetyltransferase</fullName>
            <ecNumber evidence="17">2.3.1.157</ecNumber>
        </recommendedName>
    </domain>
</protein>
<dbReference type="NCBIfam" id="TIGR01173">
    <property type="entry name" value="glmU"/>
    <property type="match status" value="1"/>
</dbReference>
<feature type="compositionally biased region" description="Basic and acidic residues" evidence="18">
    <location>
        <begin position="489"/>
        <end position="499"/>
    </location>
</feature>
<comment type="cofactor">
    <cofactor evidence="17">
        <name>Mg(2+)</name>
        <dbReference type="ChEBI" id="CHEBI:18420"/>
    </cofactor>
    <text evidence="17">Binds 1 Mg(2+) ion per subunit.</text>
</comment>
<keyword evidence="7 17" id="KW-0677">Repeat</keyword>
<feature type="domain" description="MobA-like NTP transferase" evidence="19">
    <location>
        <begin position="9"/>
        <end position="138"/>
    </location>
</feature>
<dbReference type="InterPro" id="IPR038009">
    <property type="entry name" value="GlmU_C_LbH"/>
</dbReference>
<keyword evidence="13 17" id="KW-0961">Cell wall biogenesis/degradation</keyword>
<dbReference type="GO" id="GO:0008360">
    <property type="term" value="P:regulation of cell shape"/>
    <property type="evidence" value="ECO:0007669"/>
    <property type="project" value="UniProtKB-KW"/>
</dbReference>
<feature type="active site" description="Proton acceptor" evidence="17">
    <location>
        <position position="379"/>
    </location>
</feature>
<evidence type="ECO:0000256" key="3">
    <source>
        <dbReference type="ARBA" id="ARBA00022490"/>
    </source>
</evidence>
<feature type="binding site" evidence="17">
    <location>
        <begin position="402"/>
        <end position="403"/>
    </location>
    <ligand>
        <name>acetyl-CoA</name>
        <dbReference type="ChEBI" id="CHEBI:57288"/>
    </ligand>
</feature>
<feature type="binding site" evidence="17">
    <location>
        <position position="382"/>
    </location>
    <ligand>
        <name>UDP-N-acetyl-alpha-D-glucosamine</name>
        <dbReference type="ChEBI" id="CHEBI:57705"/>
    </ligand>
</feature>
<dbReference type="Gene3D" id="2.160.10.10">
    <property type="entry name" value="Hexapeptide repeat proteins"/>
    <property type="match status" value="1"/>
</dbReference>
<keyword evidence="12 17" id="KW-0012">Acyltransferase</keyword>
<evidence type="ECO:0000256" key="1">
    <source>
        <dbReference type="ARBA" id="ARBA00007707"/>
    </source>
</evidence>
<evidence type="ECO:0000256" key="14">
    <source>
        <dbReference type="ARBA" id="ARBA00048247"/>
    </source>
</evidence>
<comment type="subunit">
    <text evidence="17">Homotrimer.</text>
</comment>
<comment type="caution">
    <text evidence="17">Lacks conserved residue(s) required for the propagation of feature annotation.</text>
</comment>
<feature type="binding site" evidence="17">
    <location>
        <position position="162"/>
    </location>
    <ligand>
        <name>UDP-N-acetyl-alpha-D-glucosamine</name>
        <dbReference type="ChEBI" id="CHEBI:57705"/>
    </ligand>
</feature>
<dbReference type="AlphaFoldDB" id="A0A345NQI9"/>
<feature type="binding site" evidence="17">
    <location>
        <position position="456"/>
    </location>
    <ligand>
        <name>acetyl-CoA</name>
        <dbReference type="ChEBI" id="CHEBI:57288"/>
    </ligand>
</feature>
<comment type="similarity">
    <text evidence="2 17">In the N-terminal section; belongs to the N-acetylglucosamine-1-phosphate uridyltransferase family.</text>
</comment>
<dbReference type="InterPro" id="IPR011004">
    <property type="entry name" value="Trimer_LpxA-like_sf"/>
</dbReference>
<evidence type="ECO:0000256" key="13">
    <source>
        <dbReference type="ARBA" id="ARBA00023316"/>
    </source>
</evidence>
<comment type="pathway">
    <text evidence="17">Bacterial outer membrane biogenesis; LPS lipid A biosynthesis.</text>
</comment>
<evidence type="ECO:0000256" key="12">
    <source>
        <dbReference type="ARBA" id="ARBA00023315"/>
    </source>
</evidence>
<dbReference type="InterPro" id="IPR025877">
    <property type="entry name" value="MobA-like_NTP_Trfase"/>
</dbReference>
<evidence type="ECO:0000256" key="18">
    <source>
        <dbReference type="SAM" id="MobiDB-lite"/>
    </source>
</evidence>
<feature type="binding site" evidence="17">
    <location>
        <position position="439"/>
    </location>
    <ligand>
        <name>acetyl-CoA</name>
        <dbReference type="ChEBI" id="CHEBI:57288"/>
    </ligand>
</feature>
<feature type="binding site" evidence="17">
    <location>
        <position position="147"/>
    </location>
    <ligand>
        <name>UDP-N-acetyl-alpha-D-glucosamine</name>
        <dbReference type="ChEBI" id="CHEBI:57705"/>
    </ligand>
</feature>
<proteinExistence type="inferred from homology"/>